<evidence type="ECO:0000256" key="1">
    <source>
        <dbReference type="ARBA" id="ARBA00004442"/>
    </source>
</evidence>
<dbReference type="EMBL" id="CP023777">
    <property type="protein sequence ID" value="ATL49034.1"/>
    <property type="molecule type" value="Genomic_DNA"/>
</dbReference>
<dbReference type="GO" id="GO:1990281">
    <property type="term" value="C:efflux pump complex"/>
    <property type="evidence" value="ECO:0007669"/>
    <property type="project" value="TreeGrafter"/>
</dbReference>
<dbReference type="Gene3D" id="1.20.1600.10">
    <property type="entry name" value="Outer membrane efflux proteins (OEP)"/>
    <property type="match status" value="1"/>
</dbReference>
<keyword evidence="4" id="KW-1134">Transmembrane beta strand</keyword>
<comment type="subcellular location">
    <subcellularLocation>
        <location evidence="1">Cell outer membrane</location>
    </subcellularLocation>
</comment>
<gene>
    <name evidence="9" type="ORF">COR50_18695</name>
</gene>
<dbReference type="SUPFAM" id="SSF56954">
    <property type="entry name" value="Outer membrane efflux proteins (OEP)"/>
    <property type="match status" value="1"/>
</dbReference>
<evidence type="ECO:0000256" key="4">
    <source>
        <dbReference type="ARBA" id="ARBA00022452"/>
    </source>
</evidence>
<evidence type="ECO:0000256" key="8">
    <source>
        <dbReference type="SAM" id="SignalP"/>
    </source>
</evidence>
<keyword evidence="3" id="KW-0813">Transport</keyword>
<sequence length="484" mass="53753">MNWKFPLACVALLAINQGTAAQSGSTSLSRCLQIAHRNNLSINQARKSLDAREYRVKAENATYFPKVDLLAGYNYLGKPLEINLGQVRDGVVNGSSAQSAAAANEVYKQITGNNLPADVQQNIQNISKNVIGAIYPDYNPALAKQQYFTSSLVVRQPIYLGGKLAVARDVAKAEYSSGQANIDFVSQELDYAVTVQYIRILYYNSLLKSQRGILEIMERYERMAASLVKNDIIPPFQKNWATVAVAHAKTRVNNQDMERNNAMIELKRLLQLPQDSLLDIRDTLHYLQYSPAPPPVTDFWRNSATYKLVETKTALASSAVKASKSFQMPNIFAIANVQLYQNDLPITIPPWLVGVELQWNLFSGFANSRRVKAAKELLDASELANEETRQKLEAGAAIARNQVLMLQKDIETLAIASEQAKLTTKLVGERVDNQMSSIKDVNDALLVEEEIGKAYNAAVLGYWIALATYYNILGTPQQIVAFIP</sequence>
<evidence type="ECO:0000313" key="9">
    <source>
        <dbReference type="EMBL" id="ATL49034.1"/>
    </source>
</evidence>
<dbReference type="Pfam" id="PF02321">
    <property type="entry name" value="OEP"/>
    <property type="match status" value="1"/>
</dbReference>
<evidence type="ECO:0000313" key="10">
    <source>
        <dbReference type="Proteomes" id="UP000220133"/>
    </source>
</evidence>
<evidence type="ECO:0000256" key="7">
    <source>
        <dbReference type="ARBA" id="ARBA00023237"/>
    </source>
</evidence>
<dbReference type="AlphaFoldDB" id="A0A291QYU9"/>
<feature type="chain" id="PRO_5012855502" description="Transporter" evidence="8">
    <location>
        <begin position="21"/>
        <end position="484"/>
    </location>
</feature>
<dbReference type="Proteomes" id="UP000220133">
    <property type="component" value="Chromosome"/>
</dbReference>
<keyword evidence="5" id="KW-0812">Transmembrane</keyword>
<dbReference type="OrthoDB" id="1674454at2"/>
<proteinExistence type="inferred from homology"/>
<dbReference type="PANTHER" id="PTHR30026">
    <property type="entry name" value="OUTER MEMBRANE PROTEIN TOLC"/>
    <property type="match status" value="1"/>
</dbReference>
<comment type="similarity">
    <text evidence="2">Belongs to the outer membrane factor (OMF) (TC 1.B.17) family.</text>
</comment>
<keyword evidence="10" id="KW-1185">Reference proteome</keyword>
<evidence type="ECO:0000256" key="3">
    <source>
        <dbReference type="ARBA" id="ARBA00022448"/>
    </source>
</evidence>
<protein>
    <recommendedName>
        <fullName evidence="11">Transporter</fullName>
    </recommendedName>
</protein>
<evidence type="ECO:0000256" key="2">
    <source>
        <dbReference type="ARBA" id="ARBA00007613"/>
    </source>
</evidence>
<keyword evidence="8" id="KW-0732">Signal</keyword>
<feature type="signal peptide" evidence="8">
    <location>
        <begin position="1"/>
        <end position="20"/>
    </location>
</feature>
<dbReference type="InterPro" id="IPR051906">
    <property type="entry name" value="TolC-like"/>
</dbReference>
<dbReference type="PANTHER" id="PTHR30026:SF20">
    <property type="entry name" value="OUTER MEMBRANE PROTEIN TOLC"/>
    <property type="match status" value="1"/>
</dbReference>
<dbReference type="KEGG" id="cbae:COR50_18695"/>
<dbReference type="GO" id="GO:0015288">
    <property type="term" value="F:porin activity"/>
    <property type="evidence" value="ECO:0007669"/>
    <property type="project" value="TreeGrafter"/>
</dbReference>
<dbReference type="GO" id="GO:0009279">
    <property type="term" value="C:cell outer membrane"/>
    <property type="evidence" value="ECO:0007669"/>
    <property type="project" value="UniProtKB-SubCell"/>
</dbReference>
<evidence type="ECO:0000256" key="5">
    <source>
        <dbReference type="ARBA" id="ARBA00022692"/>
    </source>
</evidence>
<name>A0A291QYU9_9BACT</name>
<reference evidence="9 10" key="1">
    <citation type="submission" date="2017-10" db="EMBL/GenBank/DDBJ databases">
        <title>Paenichitinophaga pekingensis gen. nov., sp. nov., isolated from activated sludge.</title>
        <authorList>
            <person name="Jin D."/>
            <person name="Kong X."/>
            <person name="Deng Y."/>
            <person name="Bai Z."/>
        </authorList>
    </citation>
    <scope>NUCLEOTIDE SEQUENCE [LARGE SCALE GENOMIC DNA]</scope>
    <source>
        <strain evidence="9 10">13</strain>
    </source>
</reference>
<evidence type="ECO:0000256" key="6">
    <source>
        <dbReference type="ARBA" id="ARBA00023136"/>
    </source>
</evidence>
<dbReference type="RefSeq" id="WP_098195402.1">
    <property type="nucleotide sequence ID" value="NZ_CP023777.1"/>
</dbReference>
<organism evidence="9 10">
    <name type="scientific">Chitinophaga caeni</name>
    <dbReference type="NCBI Taxonomy" id="2029983"/>
    <lineage>
        <taxon>Bacteria</taxon>
        <taxon>Pseudomonadati</taxon>
        <taxon>Bacteroidota</taxon>
        <taxon>Chitinophagia</taxon>
        <taxon>Chitinophagales</taxon>
        <taxon>Chitinophagaceae</taxon>
        <taxon>Chitinophaga</taxon>
    </lineage>
</organism>
<keyword evidence="6" id="KW-0472">Membrane</keyword>
<keyword evidence="7" id="KW-0998">Cell outer membrane</keyword>
<evidence type="ECO:0008006" key="11">
    <source>
        <dbReference type="Google" id="ProtNLM"/>
    </source>
</evidence>
<accession>A0A291QYU9</accession>
<dbReference type="InterPro" id="IPR003423">
    <property type="entry name" value="OMP_efflux"/>
</dbReference>
<dbReference type="GO" id="GO:0015562">
    <property type="term" value="F:efflux transmembrane transporter activity"/>
    <property type="evidence" value="ECO:0007669"/>
    <property type="project" value="InterPro"/>
</dbReference>